<proteinExistence type="predicted"/>
<name>A0AA40DRI5_9PEZI</name>
<feature type="transmembrane region" description="Helical" evidence="1">
    <location>
        <begin position="216"/>
        <end position="237"/>
    </location>
</feature>
<dbReference type="GeneID" id="85328890"/>
<gene>
    <name evidence="2" type="ORF">B0T26DRAFT_753088</name>
</gene>
<evidence type="ECO:0000256" key="1">
    <source>
        <dbReference type="SAM" id="Phobius"/>
    </source>
</evidence>
<sequence length="330" mass="36321">MANAMDDDDRLAQHSRLWGGDAVDFDTEADSSRMLPPGVIKDGGGAQLTCQLVFLDMLRSVSDAWDSFLQRIARRVVDESLRLFEEDLETTTQWSLAVRNLDACPAFLLSSVEAALKDLSVSQQRSKESQQRVSHWHRFSVASTSLAAEMRSQADDLVQRSNREMAFFVANINEKQASGGGRLTMIAAVFLPLSLSSSLLAMTTPAADAGALRYDWAGLCVVMGVLVLAIYSSWKVLQKAKRWRPKRVQNYLCLFSGAVKALTAPPAGRLDVLKYGIAAIAAGLPAWIIVKNPVWVYKAIKGLLTCIFVIATMFWAMKRKGKRTNDASSV</sequence>
<organism evidence="2 3">
    <name type="scientific">Lasiosphaeria miniovina</name>
    <dbReference type="NCBI Taxonomy" id="1954250"/>
    <lineage>
        <taxon>Eukaryota</taxon>
        <taxon>Fungi</taxon>
        <taxon>Dikarya</taxon>
        <taxon>Ascomycota</taxon>
        <taxon>Pezizomycotina</taxon>
        <taxon>Sordariomycetes</taxon>
        <taxon>Sordariomycetidae</taxon>
        <taxon>Sordariales</taxon>
        <taxon>Lasiosphaeriaceae</taxon>
        <taxon>Lasiosphaeria</taxon>
    </lineage>
</organism>
<protein>
    <submittedName>
        <fullName evidence="2">Uncharacterized protein</fullName>
    </submittedName>
</protein>
<accession>A0AA40DRI5</accession>
<keyword evidence="1" id="KW-0812">Transmembrane</keyword>
<evidence type="ECO:0000313" key="3">
    <source>
        <dbReference type="Proteomes" id="UP001172101"/>
    </source>
</evidence>
<dbReference type="Proteomes" id="UP001172101">
    <property type="component" value="Unassembled WGS sequence"/>
</dbReference>
<dbReference type="AlphaFoldDB" id="A0AA40DRI5"/>
<feature type="transmembrane region" description="Helical" evidence="1">
    <location>
        <begin position="296"/>
        <end position="316"/>
    </location>
</feature>
<evidence type="ECO:0000313" key="2">
    <source>
        <dbReference type="EMBL" id="KAK0712910.1"/>
    </source>
</evidence>
<dbReference type="RefSeq" id="XP_060294233.1">
    <property type="nucleotide sequence ID" value="XM_060445620.1"/>
</dbReference>
<keyword evidence="1" id="KW-1133">Transmembrane helix</keyword>
<comment type="caution">
    <text evidence="2">The sequence shown here is derived from an EMBL/GenBank/DDBJ whole genome shotgun (WGS) entry which is preliminary data.</text>
</comment>
<feature type="transmembrane region" description="Helical" evidence="1">
    <location>
        <begin position="183"/>
        <end position="204"/>
    </location>
</feature>
<feature type="transmembrane region" description="Helical" evidence="1">
    <location>
        <begin position="272"/>
        <end position="290"/>
    </location>
</feature>
<keyword evidence="3" id="KW-1185">Reference proteome</keyword>
<dbReference type="Gene3D" id="1.20.58.340">
    <property type="entry name" value="Magnesium transport protein CorA, transmembrane region"/>
    <property type="match status" value="1"/>
</dbReference>
<reference evidence="2" key="1">
    <citation type="submission" date="2023-06" db="EMBL/GenBank/DDBJ databases">
        <title>Genome-scale phylogeny and comparative genomics of the fungal order Sordariales.</title>
        <authorList>
            <consortium name="Lawrence Berkeley National Laboratory"/>
            <person name="Hensen N."/>
            <person name="Bonometti L."/>
            <person name="Westerberg I."/>
            <person name="Brannstrom I.O."/>
            <person name="Guillou S."/>
            <person name="Cros-Aarteil S."/>
            <person name="Calhoun S."/>
            <person name="Haridas S."/>
            <person name="Kuo A."/>
            <person name="Mondo S."/>
            <person name="Pangilinan J."/>
            <person name="Riley R."/>
            <person name="LaButti K."/>
            <person name="Andreopoulos B."/>
            <person name="Lipzen A."/>
            <person name="Chen C."/>
            <person name="Yanf M."/>
            <person name="Daum C."/>
            <person name="Ng V."/>
            <person name="Clum A."/>
            <person name="Steindorff A."/>
            <person name="Ohm R."/>
            <person name="Martin F."/>
            <person name="Silar P."/>
            <person name="Natvig D."/>
            <person name="Lalanne C."/>
            <person name="Gautier V."/>
            <person name="Ament-velasquez S.L."/>
            <person name="Kruys A."/>
            <person name="Hutchinson M.I."/>
            <person name="Powell A.J."/>
            <person name="Barry K."/>
            <person name="Miller A.N."/>
            <person name="Grigoriev I.V."/>
            <person name="Debuchy R."/>
            <person name="Gladieux P."/>
            <person name="Thoren M.H."/>
            <person name="Johannesson H."/>
        </authorList>
    </citation>
    <scope>NUCLEOTIDE SEQUENCE</scope>
    <source>
        <strain evidence="2">SMH2392-1A</strain>
    </source>
</reference>
<keyword evidence="1" id="KW-0472">Membrane</keyword>
<dbReference type="EMBL" id="JAUIRO010000005">
    <property type="protein sequence ID" value="KAK0712910.1"/>
    <property type="molecule type" value="Genomic_DNA"/>
</dbReference>